<dbReference type="NCBIfam" id="TIGR00277">
    <property type="entry name" value="HDIG"/>
    <property type="match status" value="1"/>
</dbReference>
<name>A0A841RQR7_9BACI</name>
<sequence length="365" mass="41517">MRLIPTSLLKEGAELAKPIYDSFGRILVQKNMKLTKSMISRLQVGGVTYVYIRDEFTDDIIVEPLIEEEYRQEAILKIKNVFDTFQPEDIHKTTYLLDSAAHTVYDLAKDLITELDKKQEAIQFLSDILVVDDYVFTHSLNVSMYTLVLAKKLGLNEKEVESLGVGALLHDIGKIFIPSSVLNKPSRLTDDEFELVKAHTEYGYDLLRKQPQFPMVVAHCAYQHHERIDGSGYPRGLHGNEIHSFGKIIGVADVFDAMTSNRVYRDAMLPHDAMEVLYGGADIKFEKHMVEQFKQSIALYPNGLTVLLSDGRKGIVTRQHPHLFHRPVVRIIEEEGQEVSPYDVDLAKILNVMIIDTGQLNLMMK</sequence>
<keyword evidence="4" id="KW-1185">Reference proteome</keyword>
<comment type="caution">
    <text evidence="3">The sequence shown here is derived from an EMBL/GenBank/DDBJ whole genome shotgun (WGS) entry which is preliminary data.</text>
</comment>
<dbReference type="InterPro" id="IPR006674">
    <property type="entry name" value="HD_domain"/>
</dbReference>
<dbReference type="SUPFAM" id="SSF109604">
    <property type="entry name" value="HD-domain/PDEase-like"/>
    <property type="match status" value="1"/>
</dbReference>
<dbReference type="PANTHER" id="PTHR43155">
    <property type="entry name" value="CYCLIC DI-GMP PHOSPHODIESTERASE PA4108-RELATED"/>
    <property type="match status" value="1"/>
</dbReference>
<dbReference type="AlphaFoldDB" id="A0A841RQR7"/>
<protein>
    <submittedName>
        <fullName evidence="3">Putative nucleotidyltransferase with HDIG domain</fullName>
    </submittedName>
</protein>
<evidence type="ECO:0000313" key="4">
    <source>
        <dbReference type="Proteomes" id="UP000572212"/>
    </source>
</evidence>
<dbReference type="Proteomes" id="UP000572212">
    <property type="component" value="Unassembled WGS sequence"/>
</dbReference>
<organism evidence="3 4">
    <name type="scientific">Gracilibacillus halotolerans</name>
    <dbReference type="NCBI Taxonomy" id="74386"/>
    <lineage>
        <taxon>Bacteria</taxon>
        <taxon>Bacillati</taxon>
        <taxon>Bacillota</taxon>
        <taxon>Bacilli</taxon>
        <taxon>Bacillales</taxon>
        <taxon>Bacillaceae</taxon>
        <taxon>Gracilibacillus</taxon>
    </lineage>
</organism>
<proteinExistence type="predicted"/>
<dbReference type="Gene3D" id="1.10.3210.10">
    <property type="entry name" value="Hypothetical protein af1432"/>
    <property type="match status" value="1"/>
</dbReference>
<reference evidence="3 4" key="1">
    <citation type="submission" date="2020-08" db="EMBL/GenBank/DDBJ databases">
        <title>Genomic Encyclopedia of Type Strains, Phase IV (KMG-IV): sequencing the most valuable type-strain genomes for metagenomic binning, comparative biology and taxonomic classification.</title>
        <authorList>
            <person name="Goeker M."/>
        </authorList>
    </citation>
    <scope>NUCLEOTIDE SEQUENCE [LARGE SCALE GENOMIC DNA]</scope>
    <source>
        <strain evidence="3 4">DSM 11805</strain>
    </source>
</reference>
<dbReference type="InterPro" id="IPR006675">
    <property type="entry name" value="HDIG_dom"/>
</dbReference>
<dbReference type="RefSeq" id="WP_184250707.1">
    <property type="nucleotide sequence ID" value="NZ_BAAACU010000035.1"/>
</dbReference>
<dbReference type="SMART" id="SM00471">
    <property type="entry name" value="HDc"/>
    <property type="match status" value="1"/>
</dbReference>
<gene>
    <name evidence="3" type="ORF">GGQ92_002993</name>
</gene>
<evidence type="ECO:0000259" key="1">
    <source>
        <dbReference type="PROSITE" id="PS51831"/>
    </source>
</evidence>
<dbReference type="EMBL" id="JACHON010000024">
    <property type="protein sequence ID" value="MBB6514172.1"/>
    <property type="molecule type" value="Genomic_DNA"/>
</dbReference>
<dbReference type="PROSITE" id="PS51831">
    <property type="entry name" value="HD"/>
    <property type="match status" value="1"/>
</dbReference>
<dbReference type="GO" id="GO:0016740">
    <property type="term" value="F:transferase activity"/>
    <property type="evidence" value="ECO:0007669"/>
    <property type="project" value="UniProtKB-KW"/>
</dbReference>
<evidence type="ECO:0000259" key="2">
    <source>
        <dbReference type="PROSITE" id="PS51832"/>
    </source>
</evidence>
<keyword evidence="3" id="KW-0808">Transferase</keyword>
<feature type="domain" description="HD-GYP" evidence="2">
    <location>
        <begin position="113"/>
        <end position="309"/>
    </location>
</feature>
<feature type="domain" description="HD" evidence="1">
    <location>
        <begin position="135"/>
        <end position="258"/>
    </location>
</feature>
<dbReference type="PANTHER" id="PTHR43155:SF2">
    <property type="entry name" value="CYCLIC DI-GMP PHOSPHODIESTERASE PA4108"/>
    <property type="match status" value="1"/>
</dbReference>
<dbReference type="CDD" id="cd00077">
    <property type="entry name" value="HDc"/>
    <property type="match status" value="1"/>
</dbReference>
<accession>A0A841RQR7</accession>
<dbReference type="PROSITE" id="PS51832">
    <property type="entry name" value="HD_GYP"/>
    <property type="match status" value="1"/>
</dbReference>
<dbReference type="Pfam" id="PF13487">
    <property type="entry name" value="HD_5"/>
    <property type="match status" value="1"/>
</dbReference>
<dbReference type="InterPro" id="IPR037522">
    <property type="entry name" value="HD_GYP_dom"/>
</dbReference>
<dbReference type="InterPro" id="IPR003607">
    <property type="entry name" value="HD/PDEase_dom"/>
</dbReference>
<evidence type="ECO:0000313" key="3">
    <source>
        <dbReference type="EMBL" id="MBB6514172.1"/>
    </source>
</evidence>